<dbReference type="EMBL" id="FOGZ01000003">
    <property type="protein sequence ID" value="SER59145.1"/>
    <property type="molecule type" value="Genomic_DNA"/>
</dbReference>
<evidence type="ECO:0000256" key="6">
    <source>
        <dbReference type="SAM" id="Phobius"/>
    </source>
</evidence>
<dbReference type="STRING" id="64702.SAMN05443377_10379"/>
<dbReference type="SUPFAM" id="SSF103473">
    <property type="entry name" value="MFS general substrate transporter"/>
    <property type="match status" value="1"/>
</dbReference>
<feature type="transmembrane region" description="Helical" evidence="6">
    <location>
        <begin position="286"/>
        <end position="308"/>
    </location>
</feature>
<dbReference type="Proteomes" id="UP000198815">
    <property type="component" value="Unassembled WGS sequence"/>
</dbReference>
<dbReference type="GO" id="GO:0022857">
    <property type="term" value="F:transmembrane transporter activity"/>
    <property type="evidence" value="ECO:0007669"/>
    <property type="project" value="InterPro"/>
</dbReference>
<reference evidence="7 8" key="1">
    <citation type="submission" date="2016-10" db="EMBL/GenBank/DDBJ databases">
        <authorList>
            <person name="de Groot N.N."/>
        </authorList>
    </citation>
    <scope>NUCLEOTIDE SEQUENCE [LARGE SCALE GENOMIC DNA]</scope>
    <source>
        <strain evidence="7 8">DSM 16859</strain>
    </source>
</reference>
<evidence type="ECO:0000313" key="8">
    <source>
        <dbReference type="Proteomes" id="UP000198815"/>
    </source>
</evidence>
<evidence type="ECO:0000256" key="2">
    <source>
        <dbReference type="ARBA" id="ARBA00022475"/>
    </source>
</evidence>
<evidence type="ECO:0000256" key="5">
    <source>
        <dbReference type="ARBA" id="ARBA00023136"/>
    </source>
</evidence>
<keyword evidence="3 6" id="KW-0812">Transmembrane</keyword>
<accession>A0A1H9QG28</accession>
<comment type="subcellular location">
    <subcellularLocation>
        <location evidence="1">Cell membrane</location>
        <topology evidence="1">Multi-pass membrane protein</topology>
    </subcellularLocation>
</comment>
<keyword evidence="5 6" id="KW-0472">Membrane</keyword>
<gene>
    <name evidence="7" type="ORF">SAMN05443377_10379</name>
</gene>
<feature type="transmembrane region" description="Helical" evidence="6">
    <location>
        <begin position="259"/>
        <end position="280"/>
    </location>
</feature>
<keyword evidence="8" id="KW-1185">Reference proteome</keyword>
<sequence>MRGVWAWRLGVPLVALLVGYAVIAAVIDGFRSPSELVFIRQFVEPEDVPRAMSVSSTLGTVATLAGPGLGGLLIAWGGLPAPIVFDIVTFLLVIGVLVRLHPRHELTGNPSTGNTLTQLREGLSALRRHRSGRALVASLVLVAGGLLPVTNLLVPLLARSRAWSAGATGAIVMASTAGTVLVSAALAIFGPLHRAQVALVAGVGLACFAVAAMAVLPSSWAVGGAAFLLGAGLMVFSGHLSPLFVLLTPAKLQSRFASVLVMAQMMPAVVTNLLLGTLTQRWGTPLALGCCAILGLAGTVPLLACAPLRQARLGASRTPAEA</sequence>
<dbReference type="PANTHER" id="PTHR23513:SF11">
    <property type="entry name" value="STAPHYLOFERRIN A TRANSPORTER"/>
    <property type="match status" value="1"/>
</dbReference>
<keyword evidence="4 6" id="KW-1133">Transmembrane helix</keyword>
<evidence type="ECO:0000256" key="1">
    <source>
        <dbReference type="ARBA" id="ARBA00004651"/>
    </source>
</evidence>
<protein>
    <submittedName>
        <fullName evidence="7">Major Facilitator Superfamily protein</fullName>
    </submittedName>
</protein>
<evidence type="ECO:0000313" key="7">
    <source>
        <dbReference type="EMBL" id="SER59145.1"/>
    </source>
</evidence>
<proteinExistence type="predicted"/>
<dbReference type="InterPro" id="IPR036259">
    <property type="entry name" value="MFS_trans_sf"/>
</dbReference>
<feature type="transmembrane region" description="Helical" evidence="6">
    <location>
        <begin position="134"/>
        <end position="158"/>
    </location>
</feature>
<feature type="transmembrane region" description="Helical" evidence="6">
    <location>
        <begin position="222"/>
        <end position="247"/>
    </location>
</feature>
<dbReference type="InterPro" id="IPR011701">
    <property type="entry name" value="MFS"/>
</dbReference>
<dbReference type="Pfam" id="PF07690">
    <property type="entry name" value="MFS_1"/>
    <property type="match status" value="1"/>
</dbReference>
<feature type="transmembrane region" description="Helical" evidence="6">
    <location>
        <begin position="197"/>
        <end position="216"/>
    </location>
</feature>
<feature type="transmembrane region" description="Helical" evidence="6">
    <location>
        <begin position="6"/>
        <end position="30"/>
    </location>
</feature>
<feature type="transmembrane region" description="Helical" evidence="6">
    <location>
        <begin position="170"/>
        <end position="190"/>
    </location>
</feature>
<evidence type="ECO:0000256" key="4">
    <source>
        <dbReference type="ARBA" id="ARBA00022989"/>
    </source>
</evidence>
<evidence type="ECO:0000256" key="3">
    <source>
        <dbReference type="ARBA" id="ARBA00022692"/>
    </source>
</evidence>
<name>A0A1H9QG28_9ACTN</name>
<feature type="transmembrane region" description="Helical" evidence="6">
    <location>
        <begin position="82"/>
        <end position="100"/>
    </location>
</feature>
<dbReference type="PANTHER" id="PTHR23513">
    <property type="entry name" value="INTEGRAL MEMBRANE EFFLUX PROTEIN-RELATED"/>
    <property type="match status" value="1"/>
</dbReference>
<organism evidence="7 8">
    <name type="scientific">Propionibacterium cyclohexanicum</name>
    <dbReference type="NCBI Taxonomy" id="64702"/>
    <lineage>
        <taxon>Bacteria</taxon>
        <taxon>Bacillati</taxon>
        <taxon>Actinomycetota</taxon>
        <taxon>Actinomycetes</taxon>
        <taxon>Propionibacteriales</taxon>
        <taxon>Propionibacteriaceae</taxon>
        <taxon>Propionibacterium</taxon>
    </lineage>
</organism>
<dbReference type="Gene3D" id="1.20.1250.20">
    <property type="entry name" value="MFS general substrate transporter like domains"/>
    <property type="match status" value="1"/>
</dbReference>
<dbReference type="AlphaFoldDB" id="A0A1H9QG28"/>
<dbReference type="GO" id="GO:0005886">
    <property type="term" value="C:plasma membrane"/>
    <property type="evidence" value="ECO:0007669"/>
    <property type="project" value="UniProtKB-SubCell"/>
</dbReference>
<keyword evidence="2" id="KW-1003">Cell membrane</keyword>